<keyword evidence="2" id="KW-1133">Transmembrane helix</keyword>
<dbReference type="STRING" id="595434.RISK_002798"/>
<evidence type="ECO:0000256" key="1">
    <source>
        <dbReference type="SAM" id="MobiDB-lite"/>
    </source>
</evidence>
<dbReference type="NCBIfam" id="TIGR02532">
    <property type="entry name" value="IV_pilin_GFxxxE"/>
    <property type="match status" value="1"/>
</dbReference>
<dbReference type="PATRIC" id="fig|595434.4.peg.2668"/>
<name>A0A0J1BEV7_RHOIS</name>
<keyword evidence="2" id="KW-0472">Membrane</keyword>
<feature type="transmembrane region" description="Helical" evidence="2">
    <location>
        <begin position="55"/>
        <end position="73"/>
    </location>
</feature>
<protein>
    <submittedName>
        <fullName evidence="4">Type II protein secretion system</fullName>
    </submittedName>
</protein>
<accession>A0A0J1BEV7</accession>
<dbReference type="NCBIfam" id="TIGR04294">
    <property type="entry name" value="pre_pil_HX9DG"/>
    <property type="match status" value="1"/>
</dbReference>
<dbReference type="InterPro" id="IPR011453">
    <property type="entry name" value="DUF1559"/>
</dbReference>
<dbReference type="Proteomes" id="UP000036367">
    <property type="component" value="Unassembled WGS sequence"/>
</dbReference>
<comment type="caution">
    <text evidence="4">The sequence shown here is derived from an EMBL/GenBank/DDBJ whole genome shotgun (WGS) entry which is preliminary data.</text>
</comment>
<dbReference type="SUPFAM" id="SSF54523">
    <property type="entry name" value="Pili subunits"/>
    <property type="match status" value="1"/>
</dbReference>
<dbReference type="PANTHER" id="PTHR30093:SF2">
    <property type="entry name" value="TYPE II SECRETION SYSTEM PROTEIN H"/>
    <property type="match status" value="1"/>
</dbReference>
<proteinExistence type="predicted"/>
<evidence type="ECO:0000259" key="3">
    <source>
        <dbReference type="Pfam" id="PF07596"/>
    </source>
</evidence>
<feature type="region of interest" description="Disordered" evidence="1">
    <location>
        <begin position="357"/>
        <end position="382"/>
    </location>
</feature>
<keyword evidence="5" id="KW-1185">Reference proteome</keyword>
<dbReference type="PANTHER" id="PTHR30093">
    <property type="entry name" value="GENERAL SECRETION PATHWAY PROTEIN G"/>
    <property type="match status" value="1"/>
</dbReference>
<evidence type="ECO:0000313" key="4">
    <source>
        <dbReference type="EMBL" id="KLU05036.1"/>
    </source>
</evidence>
<evidence type="ECO:0000256" key="2">
    <source>
        <dbReference type="SAM" id="Phobius"/>
    </source>
</evidence>
<dbReference type="PROSITE" id="PS00409">
    <property type="entry name" value="PROKAR_NTER_METHYL"/>
    <property type="match status" value="1"/>
</dbReference>
<dbReference type="AlphaFoldDB" id="A0A0J1BEV7"/>
<dbReference type="InterPro" id="IPR027558">
    <property type="entry name" value="Pre_pil_HX9DG_C"/>
</dbReference>
<organism evidence="4 5">
    <name type="scientific">Rhodopirellula islandica</name>
    <dbReference type="NCBI Taxonomy" id="595434"/>
    <lineage>
        <taxon>Bacteria</taxon>
        <taxon>Pseudomonadati</taxon>
        <taxon>Planctomycetota</taxon>
        <taxon>Planctomycetia</taxon>
        <taxon>Pirellulales</taxon>
        <taxon>Pirellulaceae</taxon>
        <taxon>Rhodopirellula</taxon>
    </lineage>
</organism>
<evidence type="ECO:0000313" key="5">
    <source>
        <dbReference type="Proteomes" id="UP000036367"/>
    </source>
</evidence>
<keyword evidence="2" id="KW-0812">Transmembrane</keyword>
<dbReference type="InterPro" id="IPR012902">
    <property type="entry name" value="N_methyl_site"/>
</dbReference>
<dbReference type="EMBL" id="LECT01000023">
    <property type="protein sequence ID" value="KLU05036.1"/>
    <property type="molecule type" value="Genomic_DNA"/>
</dbReference>
<feature type="domain" description="DUF1559" evidence="3">
    <location>
        <begin position="74"/>
        <end position="400"/>
    </location>
</feature>
<feature type="region of interest" description="Disordered" evidence="1">
    <location>
        <begin position="117"/>
        <end position="136"/>
    </location>
</feature>
<gene>
    <name evidence="4" type="ORF">RISK_002798</name>
</gene>
<dbReference type="Pfam" id="PF07596">
    <property type="entry name" value="SBP_bac_10"/>
    <property type="match status" value="1"/>
</dbReference>
<sequence length="445" mass="47835">MIIDRLQKNVERWQTARHFYSLFSFFSFSGRLFMKTSFERRGHLKVRSGFTLVELLVVIAIIGVLVGLLLPAVQAAREAARRMSCGNNVKQLGLAFHNYHSAYNKLPMQSGGTYFGKLNGPNGSGTNSGGTSRTDGNNRYRASFLIGLLPFIEQQAMWEQISNPLADGATPSWPAMGPAPWTTAYTPWMTELKSFRCPSDPGFGAPAMGRTNYAVCIGDGTHRVDTGYANFDGGNNRWYSQGSVAMANRGMFANRGQFGFRDVLDGLSNTMMGGEITTDLGDRDARTAPMGSGGGYGWATIHNASPVHGCDEHLNPDRPQFWGDTAPGVMSGNQTRGARWADGAMIYTSFSSIRPPNTPTCLGSGDSSSGQSSVSSRHQGGGHILMGDGAVKFITDSIDAGNQNSPTPYNADNDTTAPMAGAQSPFGIWGALGTRAAKEIIDTEF</sequence>
<reference evidence="4" key="1">
    <citation type="submission" date="2015-05" db="EMBL/GenBank/DDBJ databases">
        <title>Permanent draft genome of Rhodopirellula islandicus K833.</title>
        <authorList>
            <person name="Kizina J."/>
            <person name="Richter M."/>
            <person name="Glockner F.O."/>
            <person name="Harder J."/>
        </authorList>
    </citation>
    <scope>NUCLEOTIDE SEQUENCE [LARGE SCALE GENOMIC DNA]</scope>
    <source>
        <strain evidence="4">K833</strain>
    </source>
</reference>
<feature type="compositionally biased region" description="Low complexity" evidence="1">
    <location>
        <begin position="363"/>
        <end position="378"/>
    </location>
</feature>
<dbReference type="Gene3D" id="3.30.700.10">
    <property type="entry name" value="Glycoprotein, Type 4 Pilin"/>
    <property type="match status" value="1"/>
</dbReference>
<dbReference type="Pfam" id="PF07963">
    <property type="entry name" value="N_methyl"/>
    <property type="match status" value="1"/>
</dbReference>
<dbReference type="InterPro" id="IPR045584">
    <property type="entry name" value="Pilin-like"/>
</dbReference>